<reference evidence="2" key="1">
    <citation type="submission" date="2014-03" db="EMBL/GenBank/DDBJ databases">
        <authorList>
            <person name="Zhang G."/>
            <person name="Zhu L."/>
            <person name="Fang P."/>
        </authorList>
    </citation>
    <scope>NUCLEOTIDE SEQUENCE</scope>
    <source>
        <strain evidence="2">NS1</strain>
        <plasmid evidence="2">pNSL1</plasmid>
    </source>
</reference>
<dbReference type="InterPro" id="IPR035197">
    <property type="entry name" value="DUF5313"/>
</dbReference>
<organism evidence="2">
    <name type="scientific">Rhodococcus sp. NS1</name>
    <dbReference type="NCBI Taxonomy" id="402236"/>
    <lineage>
        <taxon>Bacteria</taxon>
        <taxon>Bacillati</taxon>
        <taxon>Actinomycetota</taxon>
        <taxon>Actinomycetes</taxon>
        <taxon>Mycobacteriales</taxon>
        <taxon>Nocardiaceae</taxon>
        <taxon>Rhodococcus</taxon>
    </lineage>
</organism>
<keyword evidence="2" id="KW-0614">Plasmid</keyword>
<keyword evidence="1" id="KW-0472">Membrane</keyword>
<evidence type="ECO:0008006" key="3">
    <source>
        <dbReference type="Google" id="ProtNLM"/>
    </source>
</evidence>
<evidence type="ECO:0000256" key="1">
    <source>
        <dbReference type="SAM" id="Phobius"/>
    </source>
</evidence>
<geneLocation type="plasmid" evidence="2">
    <name>pNSL1</name>
</geneLocation>
<feature type="transmembrane region" description="Helical" evidence="1">
    <location>
        <begin position="87"/>
        <end position="110"/>
    </location>
</feature>
<protein>
    <recommendedName>
        <fullName evidence="3">Transmembrane protein</fullName>
    </recommendedName>
</protein>
<accession>A0A097SPM6</accession>
<dbReference type="EMBL" id="KJ605395">
    <property type="protein sequence ID" value="AIU93485.1"/>
    <property type="molecule type" value="Genomic_DNA"/>
</dbReference>
<keyword evidence="1" id="KW-1133">Transmembrane helix</keyword>
<proteinExistence type="predicted"/>
<dbReference type="AlphaFoldDB" id="A0A097SPM6"/>
<dbReference type="Pfam" id="PF17240">
    <property type="entry name" value="DUF5313"/>
    <property type="match status" value="1"/>
</dbReference>
<name>A0A097SPM6_9NOCA</name>
<keyword evidence="1" id="KW-0812">Transmembrane</keyword>
<gene>
    <name evidence="2" type="ORF">LRS1606.51</name>
</gene>
<sequence>MKIDVLPTLPAPADEGDVVTSSVVPTRPNLVQFIGYVFGRTLPDSMQAWVRDDVLGPGGSRRFLLRWNLPVIPPLLLFLLIPGPVWLPIMMILLLLLPWTYFSVALMPIWQRHRLQQHGLDPDLLGVKDRDRAAREREEYERRHGRAA</sequence>
<evidence type="ECO:0000313" key="2">
    <source>
        <dbReference type="EMBL" id="AIU93485.1"/>
    </source>
</evidence>